<dbReference type="AlphaFoldDB" id="A0ABD0JD07"/>
<sequence>MSREQWWKKVGGGGGRRKSVWRSEVQDRTGGQSGSGSEGSAGGIKRQRMVDRGRQTENNDVHDLWDLVPRQDRFH</sequence>
<name>A0ABD0JD07_9CAEN</name>
<organism evidence="2 3">
    <name type="scientific">Batillaria attramentaria</name>
    <dbReference type="NCBI Taxonomy" id="370345"/>
    <lineage>
        <taxon>Eukaryota</taxon>
        <taxon>Metazoa</taxon>
        <taxon>Spiralia</taxon>
        <taxon>Lophotrochozoa</taxon>
        <taxon>Mollusca</taxon>
        <taxon>Gastropoda</taxon>
        <taxon>Caenogastropoda</taxon>
        <taxon>Sorbeoconcha</taxon>
        <taxon>Cerithioidea</taxon>
        <taxon>Batillariidae</taxon>
        <taxon>Batillaria</taxon>
    </lineage>
</organism>
<dbReference type="EMBL" id="JACVVK020000499">
    <property type="protein sequence ID" value="KAK7469922.1"/>
    <property type="molecule type" value="Genomic_DNA"/>
</dbReference>
<feature type="compositionally biased region" description="Basic and acidic residues" evidence="1">
    <location>
        <begin position="48"/>
        <end position="75"/>
    </location>
</feature>
<comment type="caution">
    <text evidence="2">The sequence shown here is derived from an EMBL/GenBank/DDBJ whole genome shotgun (WGS) entry which is preliminary data.</text>
</comment>
<dbReference type="Proteomes" id="UP001519460">
    <property type="component" value="Unassembled WGS sequence"/>
</dbReference>
<accession>A0ABD0JD07</accession>
<feature type="compositionally biased region" description="Gly residues" evidence="1">
    <location>
        <begin position="31"/>
        <end position="42"/>
    </location>
</feature>
<protein>
    <submittedName>
        <fullName evidence="2">Uncharacterized protein</fullName>
    </submittedName>
</protein>
<keyword evidence="3" id="KW-1185">Reference proteome</keyword>
<feature type="region of interest" description="Disordered" evidence="1">
    <location>
        <begin position="1"/>
        <end position="75"/>
    </location>
</feature>
<proteinExistence type="predicted"/>
<gene>
    <name evidence="2" type="ORF">BaRGS_00036085</name>
</gene>
<evidence type="ECO:0000256" key="1">
    <source>
        <dbReference type="SAM" id="MobiDB-lite"/>
    </source>
</evidence>
<reference evidence="2 3" key="1">
    <citation type="journal article" date="2023" name="Sci. Data">
        <title>Genome assembly of the Korean intertidal mud-creeper Batillaria attramentaria.</title>
        <authorList>
            <person name="Patra A.K."/>
            <person name="Ho P.T."/>
            <person name="Jun S."/>
            <person name="Lee S.J."/>
            <person name="Kim Y."/>
            <person name="Won Y.J."/>
        </authorList>
    </citation>
    <scope>NUCLEOTIDE SEQUENCE [LARGE SCALE GENOMIC DNA]</scope>
    <source>
        <strain evidence="2">Wonlab-2016</strain>
    </source>
</reference>
<evidence type="ECO:0000313" key="2">
    <source>
        <dbReference type="EMBL" id="KAK7469922.1"/>
    </source>
</evidence>
<evidence type="ECO:0000313" key="3">
    <source>
        <dbReference type="Proteomes" id="UP001519460"/>
    </source>
</evidence>